<keyword evidence="1" id="KW-0812">Transmembrane</keyword>
<feature type="transmembrane region" description="Helical" evidence="1">
    <location>
        <begin position="404"/>
        <end position="422"/>
    </location>
</feature>
<evidence type="ECO:0000313" key="3">
    <source>
        <dbReference type="EMBL" id="EME43627.1"/>
    </source>
</evidence>
<protein>
    <recommendedName>
        <fullName evidence="2">Mmc1 C-terminal domain-containing protein</fullName>
    </recommendedName>
</protein>
<feature type="domain" description="Mmc1 C-terminal" evidence="2">
    <location>
        <begin position="204"/>
        <end position="444"/>
    </location>
</feature>
<keyword evidence="1" id="KW-1133">Transmembrane helix</keyword>
<keyword evidence="4" id="KW-1185">Reference proteome</keyword>
<dbReference type="InterPro" id="IPR056196">
    <property type="entry name" value="Mmc1_C"/>
</dbReference>
<proteinExistence type="predicted"/>
<dbReference type="Proteomes" id="UP000016933">
    <property type="component" value="Unassembled WGS sequence"/>
</dbReference>
<organism evidence="3 4">
    <name type="scientific">Dothistroma septosporum (strain NZE10 / CBS 128990)</name>
    <name type="common">Red band needle blight fungus</name>
    <name type="synonym">Mycosphaerella pini</name>
    <dbReference type="NCBI Taxonomy" id="675120"/>
    <lineage>
        <taxon>Eukaryota</taxon>
        <taxon>Fungi</taxon>
        <taxon>Dikarya</taxon>
        <taxon>Ascomycota</taxon>
        <taxon>Pezizomycotina</taxon>
        <taxon>Dothideomycetes</taxon>
        <taxon>Dothideomycetidae</taxon>
        <taxon>Mycosphaerellales</taxon>
        <taxon>Mycosphaerellaceae</taxon>
        <taxon>Dothistroma</taxon>
    </lineage>
</organism>
<dbReference type="eggNOG" id="ENOG502RY8K">
    <property type="taxonomic scope" value="Eukaryota"/>
</dbReference>
<reference evidence="3 4" key="2">
    <citation type="journal article" date="2012" name="PLoS Pathog.">
        <title>Diverse lifestyles and strategies of plant pathogenesis encoded in the genomes of eighteen Dothideomycetes fungi.</title>
        <authorList>
            <person name="Ohm R.A."/>
            <person name="Feau N."/>
            <person name="Henrissat B."/>
            <person name="Schoch C.L."/>
            <person name="Horwitz B.A."/>
            <person name="Barry K.W."/>
            <person name="Condon B.J."/>
            <person name="Copeland A.C."/>
            <person name="Dhillon B."/>
            <person name="Glaser F."/>
            <person name="Hesse C.N."/>
            <person name="Kosti I."/>
            <person name="LaButti K."/>
            <person name="Lindquist E.A."/>
            <person name="Lucas S."/>
            <person name="Salamov A.A."/>
            <person name="Bradshaw R.E."/>
            <person name="Ciuffetti L."/>
            <person name="Hamelin R.C."/>
            <person name="Kema G.H.J."/>
            <person name="Lawrence C."/>
            <person name="Scott J.A."/>
            <person name="Spatafora J.W."/>
            <person name="Turgeon B.G."/>
            <person name="de Wit P.J.G.M."/>
            <person name="Zhong S."/>
            <person name="Goodwin S.B."/>
            <person name="Grigoriev I.V."/>
        </authorList>
    </citation>
    <scope>NUCLEOTIDE SEQUENCE [LARGE SCALE GENOMIC DNA]</scope>
    <source>
        <strain evidence="4">NZE10 / CBS 128990</strain>
    </source>
</reference>
<dbReference type="STRING" id="675120.M2XME3"/>
<dbReference type="PANTHER" id="PTHR38644:SF1">
    <property type="entry name" value="EXPRESSED PROTEIN"/>
    <property type="match status" value="1"/>
</dbReference>
<accession>M2XME3</accession>
<dbReference type="HOGENOM" id="CLU_023613_1_0_1"/>
<evidence type="ECO:0000313" key="4">
    <source>
        <dbReference type="Proteomes" id="UP000016933"/>
    </source>
</evidence>
<dbReference type="PANTHER" id="PTHR38644">
    <property type="entry name" value="EXPRESSED PROTEIN"/>
    <property type="match status" value="1"/>
</dbReference>
<name>M2XME3_DOTSN</name>
<reference evidence="4" key="1">
    <citation type="journal article" date="2012" name="PLoS Genet.">
        <title>The genomes of the fungal plant pathogens Cladosporium fulvum and Dothistroma septosporum reveal adaptation to different hosts and lifestyles but also signatures of common ancestry.</title>
        <authorList>
            <person name="de Wit P.J.G.M."/>
            <person name="van der Burgt A."/>
            <person name="Oekmen B."/>
            <person name="Stergiopoulos I."/>
            <person name="Abd-Elsalam K.A."/>
            <person name="Aerts A.L."/>
            <person name="Bahkali A.H."/>
            <person name="Beenen H.G."/>
            <person name="Chettri P."/>
            <person name="Cox M.P."/>
            <person name="Datema E."/>
            <person name="de Vries R.P."/>
            <person name="Dhillon B."/>
            <person name="Ganley A.R."/>
            <person name="Griffiths S.A."/>
            <person name="Guo Y."/>
            <person name="Hamelin R.C."/>
            <person name="Henrissat B."/>
            <person name="Kabir M.S."/>
            <person name="Jashni M.K."/>
            <person name="Kema G."/>
            <person name="Klaubauf S."/>
            <person name="Lapidus A."/>
            <person name="Levasseur A."/>
            <person name="Lindquist E."/>
            <person name="Mehrabi R."/>
            <person name="Ohm R.A."/>
            <person name="Owen T.J."/>
            <person name="Salamov A."/>
            <person name="Schwelm A."/>
            <person name="Schijlen E."/>
            <person name="Sun H."/>
            <person name="van den Burg H.A."/>
            <person name="van Ham R.C.H.J."/>
            <person name="Zhang S."/>
            <person name="Goodwin S.B."/>
            <person name="Grigoriev I.V."/>
            <person name="Collemare J."/>
            <person name="Bradshaw R.E."/>
        </authorList>
    </citation>
    <scope>NUCLEOTIDE SEQUENCE [LARGE SCALE GENOMIC DNA]</scope>
    <source>
        <strain evidence="4">NZE10 / CBS 128990</strain>
    </source>
</reference>
<dbReference type="OrthoDB" id="5593063at2759"/>
<keyword evidence="1" id="KW-0472">Membrane</keyword>
<gene>
    <name evidence="3" type="ORF">DOTSEDRAFT_54391</name>
</gene>
<dbReference type="Pfam" id="PF23868">
    <property type="entry name" value="Mmc1_C"/>
    <property type="match status" value="1"/>
</dbReference>
<dbReference type="OMA" id="WAERAHT"/>
<dbReference type="EMBL" id="KB446540">
    <property type="protein sequence ID" value="EME43627.1"/>
    <property type="molecule type" value="Genomic_DNA"/>
</dbReference>
<evidence type="ECO:0000256" key="1">
    <source>
        <dbReference type="SAM" id="Phobius"/>
    </source>
</evidence>
<dbReference type="AlphaFoldDB" id="M2XME3"/>
<evidence type="ECO:0000259" key="2">
    <source>
        <dbReference type="Pfam" id="PF23868"/>
    </source>
</evidence>
<sequence length="501" mass="54700">MRIPSPRLRRWNAEILVSGLNASGYVSSDALEGARELEESILVPPATIPGAGSRVGFVRYPVHQALILAEGVSGAVDFGRLPASLVDGRLINAALSLPLRGLGEMQEPGAIDIELAEQALALFRNSNANGAVYSQQWQASRVQSISNWISHPPDTTEPRMKPAVADMLDSVLSRARKAVTSSEVFAETSSTVLTVPEAKRQSIQSAISDWSEEAHRDLQVNLSSALLSPAWRRTIWWRLFWRIDEVSISAGDVLRRGWLVEAEQNLAFLSGRVVETGLATVDELKRESASDSAAETGLLDQVMKDEIGEYKAVQSGELQSGKVETVAELMQLPPMLARVQEQSGLNAMFDPPWPQTIHLSRQQMLHRLVPTMHRKAQALMLGSLSTIGGSAALAGWLSVASGGVALYEAGAIAALGLVWTLRRLQKRWTHEREVFAETAREDARRVLVDIESRLKKSVNDGGRAFVRTDDKAEWAIARGAIKSCQDELVKIAGEKTVGTHD</sequence>
<feature type="transmembrane region" description="Helical" evidence="1">
    <location>
        <begin position="378"/>
        <end position="398"/>
    </location>
</feature>